<dbReference type="PATRIC" id="fig|504832.7.peg.2292"/>
<evidence type="ECO:0000313" key="2">
    <source>
        <dbReference type="EMBL" id="AEI06873.1"/>
    </source>
</evidence>
<name>B6JGG6_AFIC5</name>
<keyword evidence="3" id="KW-1185">Reference proteome</keyword>
<reference evidence="2 3" key="1">
    <citation type="journal article" date="2011" name="J. Bacteriol.">
        <title>Complete genome sequences of the chemolithoautotrophic Oligotropha carboxidovorans strains OM4 and OM5.</title>
        <authorList>
            <person name="Volland S."/>
            <person name="Rachinger M."/>
            <person name="Strittmatter A."/>
            <person name="Daniel R."/>
            <person name="Gottschalk G."/>
            <person name="Meyer O."/>
        </authorList>
    </citation>
    <scope>NUCLEOTIDE SEQUENCE [LARGE SCALE GENOMIC DNA]</scope>
    <source>
        <strain evidence="3">ATCC 49405 / DSM 1227 / KCTC 32145 / OM5</strain>
    </source>
</reference>
<dbReference type="HOGENOM" id="CLU_2434315_0_0_5"/>
<proteinExistence type="predicted"/>
<dbReference type="KEGG" id="ocg:OCA5_c21700"/>
<feature type="signal peptide" evidence="1">
    <location>
        <begin position="1"/>
        <end position="17"/>
    </location>
</feature>
<dbReference type="Proteomes" id="UP000007730">
    <property type="component" value="Chromosome"/>
</dbReference>
<dbReference type="KEGG" id="oca:OCAR_5847"/>
<evidence type="ECO:0000313" key="3">
    <source>
        <dbReference type="Proteomes" id="UP000007730"/>
    </source>
</evidence>
<accession>B6JGG6</accession>
<feature type="chain" id="PRO_5002844608" evidence="1">
    <location>
        <begin position="18"/>
        <end position="92"/>
    </location>
</feature>
<organism evidence="2 3">
    <name type="scientific">Afipia carboxidovorans (strain ATCC 49405 / DSM 1227 / KCTC 32145 / OM5)</name>
    <name type="common">Oligotropha carboxidovorans</name>
    <dbReference type="NCBI Taxonomy" id="504832"/>
    <lineage>
        <taxon>Bacteria</taxon>
        <taxon>Pseudomonadati</taxon>
        <taxon>Pseudomonadota</taxon>
        <taxon>Alphaproteobacteria</taxon>
        <taxon>Hyphomicrobiales</taxon>
        <taxon>Nitrobacteraceae</taxon>
        <taxon>Afipia</taxon>
    </lineage>
</organism>
<protein>
    <submittedName>
        <fullName evidence="2">Uncharacterized protein</fullName>
    </submittedName>
</protein>
<dbReference type="OrthoDB" id="8130147at2"/>
<dbReference type="RefSeq" id="WP_012562999.1">
    <property type="nucleotide sequence ID" value="NC_011386.1"/>
</dbReference>
<keyword evidence="1" id="KW-0732">Signal</keyword>
<dbReference type="AlphaFoldDB" id="B6JGG6"/>
<dbReference type="eggNOG" id="ENOG5031C65">
    <property type="taxonomic scope" value="Bacteria"/>
</dbReference>
<sequence length="92" mass="10693">MHRLALAVIAAVAIAGAATLGTPRAEAMTLPGITHAPASQAQDVALVCRRVWNGYRWVRSCYRTGPRYYAPRPYYRPHYRPYRPHYYRHRFY</sequence>
<evidence type="ECO:0000256" key="1">
    <source>
        <dbReference type="SAM" id="SignalP"/>
    </source>
</evidence>
<dbReference type="EMBL" id="CP002826">
    <property type="protein sequence ID" value="AEI06873.1"/>
    <property type="molecule type" value="Genomic_DNA"/>
</dbReference>
<gene>
    <name evidence="2" type="ordered locus">OCA5_c21700</name>
</gene>